<proteinExistence type="predicted"/>
<dbReference type="OrthoDB" id="2104739at2759"/>
<protein>
    <recommendedName>
        <fullName evidence="3">HNH nuclease domain-containing protein</fullName>
    </recommendedName>
</protein>
<organism evidence="1 2">
    <name type="scientific">Sphaerobolus stellatus (strain SS14)</name>
    <dbReference type="NCBI Taxonomy" id="990650"/>
    <lineage>
        <taxon>Eukaryota</taxon>
        <taxon>Fungi</taxon>
        <taxon>Dikarya</taxon>
        <taxon>Basidiomycota</taxon>
        <taxon>Agaricomycotina</taxon>
        <taxon>Agaricomycetes</taxon>
        <taxon>Phallomycetidae</taxon>
        <taxon>Geastrales</taxon>
        <taxon>Sphaerobolaceae</taxon>
        <taxon>Sphaerobolus</taxon>
    </lineage>
</organism>
<accession>A0A0C9VT61</accession>
<evidence type="ECO:0008006" key="3">
    <source>
        <dbReference type="Google" id="ProtNLM"/>
    </source>
</evidence>
<evidence type="ECO:0000313" key="1">
    <source>
        <dbReference type="EMBL" id="KIJ41276.1"/>
    </source>
</evidence>
<reference evidence="1 2" key="1">
    <citation type="submission" date="2014-06" db="EMBL/GenBank/DDBJ databases">
        <title>Evolutionary Origins and Diversification of the Mycorrhizal Mutualists.</title>
        <authorList>
            <consortium name="DOE Joint Genome Institute"/>
            <consortium name="Mycorrhizal Genomics Consortium"/>
            <person name="Kohler A."/>
            <person name="Kuo A."/>
            <person name="Nagy L.G."/>
            <person name="Floudas D."/>
            <person name="Copeland A."/>
            <person name="Barry K.W."/>
            <person name="Cichocki N."/>
            <person name="Veneault-Fourrey C."/>
            <person name="LaButti K."/>
            <person name="Lindquist E.A."/>
            <person name="Lipzen A."/>
            <person name="Lundell T."/>
            <person name="Morin E."/>
            <person name="Murat C."/>
            <person name="Riley R."/>
            <person name="Ohm R."/>
            <person name="Sun H."/>
            <person name="Tunlid A."/>
            <person name="Henrissat B."/>
            <person name="Grigoriev I.V."/>
            <person name="Hibbett D.S."/>
            <person name="Martin F."/>
        </authorList>
    </citation>
    <scope>NUCLEOTIDE SEQUENCE [LARGE SCALE GENOMIC DNA]</scope>
    <source>
        <strain evidence="1 2">SS14</strain>
    </source>
</reference>
<dbReference type="Proteomes" id="UP000054279">
    <property type="component" value="Unassembled WGS sequence"/>
</dbReference>
<dbReference type="AlphaFoldDB" id="A0A0C9VT61"/>
<keyword evidence="2" id="KW-1185">Reference proteome</keyword>
<evidence type="ECO:0000313" key="2">
    <source>
        <dbReference type="Proteomes" id="UP000054279"/>
    </source>
</evidence>
<sequence length="111" mass="12907">SIWAILQRFGYQELPEELNGSNIHCLENVITMELNVHEYFDNLDIWLTSTDKSNKYKLESKDPIYISPYHQYVTFTMPDEKNLPVPRRAYLELHATCAKVAHLSGAADYID</sequence>
<feature type="non-terminal residue" evidence="1">
    <location>
        <position position="1"/>
    </location>
</feature>
<feature type="non-terminal residue" evidence="1">
    <location>
        <position position="111"/>
    </location>
</feature>
<dbReference type="HOGENOM" id="CLU_2312791_0_0_1"/>
<gene>
    <name evidence="1" type="ORF">M422DRAFT_84372</name>
</gene>
<dbReference type="EMBL" id="KN837138">
    <property type="protein sequence ID" value="KIJ41276.1"/>
    <property type="molecule type" value="Genomic_DNA"/>
</dbReference>
<name>A0A0C9VT61_SPHS4</name>